<evidence type="ECO:0000256" key="4">
    <source>
        <dbReference type="ARBA" id="ARBA00022801"/>
    </source>
</evidence>
<dbReference type="KEGG" id="mvu:Metvu_1115"/>
<evidence type="ECO:0000256" key="1">
    <source>
        <dbReference type="ARBA" id="ARBA00022649"/>
    </source>
</evidence>
<keyword evidence="2" id="KW-0540">Nuclease</keyword>
<dbReference type="GO" id="GO:0016787">
    <property type="term" value="F:hydrolase activity"/>
    <property type="evidence" value="ECO:0007669"/>
    <property type="project" value="UniProtKB-KW"/>
</dbReference>
<evidence type="ECO:0000256" key="5">
    <source>
        <dbReference type="ARBA" id="ARBA00022842"/>
    </source>
</evidence>
<dbReference type="HOGENOM" id="CLU_171554_0_0_2"/>
<keyword evidence="4" id="KW-0378">Hydrolase</keyword>
<dbReference type="PANTHER" id="PTHR42740">
    <property type="entry name" value="RIBONUCLEASE VAPC3"/>
    <property type="match status" value="1"/>
</dbReference>
<dbReference type="GeneID" id="8513454"/>
<organism evidence="6 7">
    <name type="scientific">Methanocaldococcus vulcanius (strain ATCC 700851 / DSM 12094 / M7)</name>
    <name type="common">Methanococcus vulcanius</name>
    <dbReference type="NCBI Taxonomy" id="579137"/>
    <lineage>
        <taxon>Archaea</taxon>
        <taxon>Methanobacteriati</taxon>
        <taxon>Methanobacteriota</taxon>
        <taxon>Methanomada group</taxon>
        <taxon>Methanococci</taxon>
        <taxon>Methanococcales</taxon>
        <taxon>Methanocaldococcaceae</taxon>
        <taxon>Methanocaldococcus</taxon>
    </lineage>
</organism>
<dbReference type="Proteomes" id="UP000002063">
    <property type="component" value="Chromosome"/>
</dbReference>
<dbReference type="OrthoDB" id="39762at2157"/>
<dbReference type="PANTHER" id="PTHR42740:SF1">
    <property type="entry name" value="RIBONUCLEASE VAPC3"/>
    <property type="match status" value="1"/>
</dbReference>
<keyword evidence="3" id="KW-0479">Metal-binding</keyword>
<evidence type="ECO:0000313" key="6">
    <source>
        <dbReference type="EMBL" id="ACX72973.1"/>
    </source>
</evidence>
<dbReference type="GO" id="GO:0004540">
    <property type="term" value="F:RNA nuclease activity"/>
    <property type="evidence" value="ECO:0007669"/>
    <property type="project" value="TreeGrafter"/>
</dbReference>
<reference evidence="6" key="1">
    <citation type="submission" date="2009-10" db="EMBL/GenBank/DDBJ databases">
        <title>Complete sequence of chromosome of Methanocaldococcus vulcanius M7.</title>
        <authorList>
            <consortium name="US DOE Joint Genome Institute"/>
            <person name="Lucas S."/>
            <person name="Copeland A."/>
            <person name="Lapidus A."/>
            <person name="Glavina del Rio T."/>
            <person name="Dalin E."/>
            <person name="Tice H."/>
            <person name="Bruce D."/>
            <person name="Goodwin L."/>
            <person name="Pitluck S."/>
            <person name="Lcollab F.I."/>
            <person name="Brettin T."/>
            <person name="Detter J.C."/>
            <person name="Han C."/>
            <person name="Tapia R."/>
            <person name="Kuske C.R."/>
            <person name="Schmutz J."/>
            <person name="Larimer F."/>
            <person name="Land M."/>
            <person name="Hauser L."/>
            <person name="Kyrpides N."/>
            <person name="Ovchinikova G."/>
            <person name="Sieprawska-Lupa M."/>
            <person name="Whitman W.B."/>
            <person name="Woyke T."/>
        </authorList>
    </citation>
    <scope>NUCLEOTIDE SEQUENCE [LARGE SCALE GENOMIC DNA]</scope>
    <source>
        <strain evidence="6">M7</strain>
    </source>
</reference>
<evidence type="ECO:0000256" key="2">
    <source>
        <dbReference type="ARBA" id="ARBA00022722"/>
    </source>
</evidence>
<keyword evidence="1" id="KW-1277">Toxin-antitoxin system</keyword>
<evidence type="ECO:0000313" key="7">
    <source>
        <dbReference type="Proteomes" id="UP000002063"/>
    </source>
</evidence>
<dbReference type="eggNOG" id="arCOG02219">
    <property type="taxonomic scope" value="Archaea"/>
</dbReference>
<dbReference type="RefSeq" id="WP_015733193.1">
    <property type="nucleotide sequence ID" value="NC_013407.1"/>
</dbReference>
<protein>
    <recommendedName>
        <fullName evidence="8">PilT protein domain protein</fullName>
    </recommendedName>
</protein>
<dbReference type="AlphaFoldDB" id="C9RHC1"/>
<dbReference type="InterPro" id="IPR051749">
    <property type="entry name" value="PINc/VapC_TA_RNase"/>
</dbReference>
<gene>
    <name evidence="6" type="ordered locus">Metvu_1115</name>
</gene>
<accession>C9RHC1</accession>
<evidence type="ECO:0008006" key="8">
    <source>
        <dbReference type="Google" id="ProtNLM"/>
    </source>
</evidence>
<dbReference type="SUPFAM" id="SSF88723">
    <property type="entry name" value="PIN domain-like"/>
    <property type="match status" value="1"/>
</dbReference>
<dbReference type="STRING" id="579137.Metvu_1115"/>
<sequence length="109" mass="12435">MEKTIYDTNKIIEAYKNNEELNGYTTIFSIVEFPKALKLGLKIIYPSKEDYSLAIKLSNKLLKIGKPIPAVDILVSAIAINRKMKLITKDNHFSNVKEIFNEFDVIIEG</sequence>
<name>C9RHC1_METVM</name>
<evidence type="ECO:0000256" key="3">
    <source>
        <dbReference type="ARBA" id="ARBA00022723"/>
    </source>
</evidence>
<dbReference type="Gene3D" id="3.40.50.1010">
    <property type="entry name" value="5'-nuclease"/>
    <property type="match status" value="1"/>
</dbReference>
<proteinExistence type="predicted"/>
<keyword evidence="5" id="KW-0460">Magnesium</keyword>
<dbReference type="GO" id="GO:0046872">
    <property type="term" value="F:metal ion binding"/>
    <property type="evidence" value="ECO:0007669"/>
    <property type="project" value="UniProtKB-KW"/>
</dbReference>
<keyword evidence="7" id="KW-1185">Reference proteome</keyword>
<dbReference type="EMBL" id="CP001787">
    <property type="protein sequence ID" value="ACX72973.1"/>
    <property type="molecule type" value="Genomic_DNA"/>
</dbReference>
<dbReference type="InterPro" id="IPR029060">
    <property type="entry name" value="PIN-like_dom_sf"/>
</dbReference>